<protein>
    <recommendedName>
        <fullName evidence="2 7">Malate synthase</fullName>
        <ecNumber evidence="2 7">2.3.3.9</ecNumber>
    </recommendedName>
</protein>
<keyword evidence="12" id="KW-1185">Reference proteome</keyword>
<sequence length="547" mass="60409">MSTPLFPAGVEWDGPLGPRDDGFGPEDAALLNPAALAFVTGLVRAFRAPLDILLAERRERQRRFDAGERPRFLPAGHPARSGDWQVAPAPADLLDRRVEITGPPEPKMLVNALNSGAKVYMADFEDSLAPLPANLLEGQAALHAAVRRRLCFQDAASGKGYALKDRTAVLMVRPRGLHLEERHLRVDGRPVPACLFDAGLFLFHNARELVARGTGPYLYLPKLEDPAEARWWNEVLLLAQAALGLPEGTVRVTLLIETLPAAFQMEGLLYELRQHATGLNLGRWDYIFSFIKTLRADASALLPDRAQIAMTQPFLRAYARRLVQVCHRRGAHAMGGMSAFIPVKTDPAAHARAMAQVQADKLREVQDGCDGTWVAHPGLVAEAQAVFDAHMPEANQLPRIPEGEVAEADLLRIPEGTRTVAGLRHNLRVGLRYLEAWLRGQGCVPLDHLMEDAATAEICRMQVWQWLHHEAVLDDGERLSPSLFHMWIQEALAQIRAEVGLDAFLDGRYGDAADLFETLLLDPDPAPFLTLPAYGRLLQPFILEVTA</sequence>
<dbReference type="PANTHER" id="PTHR42902">
    <property type="entry name" value="MALATE SYNTHASE"/>
    <property type="match status" value="1"/>
</dbReference>
<keyword evidence="4 7" id="KW-0816">Tricarboxylic acid cycle</keyword>
<evidence type="ECO:0000256" key="2">
    <source>
        <dbReference type="ARBA" id="ARBA00012636"/>
    </source>
</evidence>
<dbReference type="Pfam" id="PF01274">
    <property type="entry name" value="MS_TIM-barrel"/>
    <property type="match status" value="1"/>
</dbReference>
<dbReference type="EMBL" id="BSDD01000004">
    <property type="protein sequence ID" value="GLH70692.1"/>
    <property type="molecule type" value="Genomic_DNA"/>
</dbReference>
<feature type="domain" description="Malate synthase N-terminal" evidence="9">
    <location>
        <begin position="26"/>
        <end position="75"/>
    </location>
</feature>
<reference evidence="11 12" key="1">
    <citation type="journal article" date="2023" name="Antonie Van Leeuwenhoek">
        <title>Mesoterricola silvestris gen. nov., sp. nov., Mesoterricola sediminis sp. nov., Geothrix oryzae sp. nov., Geothrix edaphica sp. nov., Geothrix rubra sp. nov., and Geothrix limicola sp. nov., six novel members of Acidobacteriota isolated from soils.</title>
        <authorList>
            <person name="Itoh H."/>
            <person name="Sugisawa Y."/>
            <person name="Mise K."/>
            <person name="Xu Z."/>
            <person name="Kuniyasu M."/>
            <person name="Ushijima N."/>
            <person name="Kawano K."/>
            <person name="Kobayashi E."/>
            <person name="Shiratori Y."/>
            <person name="Masuda Y."/>
            <person name="Senoo K."/>
        </authorList>
    </citation>
    <scope>NUCLEOTIDE SEQUENCE [LARGE SCALE GENOMIC DNA]</scope>
    <source>
        <strain evidence="11 12">Red803</strain>
    </source>
</reference>
<dbReference type="InterPro" id="IPR019830">
    <property type="entry name" value="Malate_synthase_CS"/>
</dbReference>
<evidence type="ECO:0000256" key="7">
    <source>
        <dbReference type="RuleBase" id="RU000555"/>
    </source>
</evidence>
<dbReference type="InterPro" id="IPR001465">
    <property type="entry name" value="Malate_synthase_TIM"/>
</dbReference>
<evidence type="ECO:0000313" key="12">
    <source>
        <dbReference type="Proteomes" id="UP001165089"/>
    </source>
</evidence>
<evidence type="ECO:0000259" key="10">
    <source>
        <dbReference type="Pfam" id="PF20659"/>
    </source>
</evidence>
<dbReference type="InterPro" id="IPR048356">
    <property type="entry name" value="MS_N"/>
</dbReference>
<dbReference type="Gene3D" id="3.20.20.360">
    <property type="entry name" value="Malate synthase, domain 3"/>
    <property type="match status" value="1"/>
</dbReference>
<evidence type="ECO:0000256" key="4">
    <source>
        <dbReference type="ARBA" id="ARBA00022532"/>
    </source>
</evidence>
<keyword evidence="3 7" id="KW-0329">Glyoxylate bypass</keyword>
<comment type="pathway">
    <text evidence="7">Carbohydrate metabolism; glyoxylate cycle; (S)-malate from isocitrate: step 2/2.</text>
</comment>
<dbReference type="InterPro" id="IPR048355">
    <property type="entry name" value="MS_C"/>
</dbReference>
<proteinExistence type="inferred from homology"/>
<organism evidence="11 12">
    <name type="scientific">Geothrix rubra</name>
    <dbReference type="NCBI Taxonomy" id="2927977"/>
    <lineage>
        <taxon>Bacteria</taxon>
        <taxon>Pseudomonadati</taxon>
        <taxon>Acidobacteriota</taxon>
        <taxon>Holophagae</taxon>
        <taxon>Holophagales</taxon>
        <taxon>Holophagaceae</taxon>
        <taxon>Geothrix</taxon>
    </lineage>
</organism>
<evidence type="ECO:0000313" key="11">
    <source>
        <dbReference type="EMBL" id="GLH70692.1"/>
    </source>
</evidence>
<dbReference type="InterPro" id="IPR044856">
    <property type="entry name" value="Malate_synth_C_sf"/>
</dbReference>
<feature type="domain" description="Malate synthase C-terminal" evidence="10">
    <location>
        <begin position="418"/>
        <end position="536"/>
    </location>
</feature>
<dbReference type="EC" id="2.3.3.9" evidence="2 7"/>
<dbReference type="SUPFAM" id="SSF51645">
    <property type="entry name" value="Malate synthase G"/>
    <property type="match status" value="1"/>
</dbReference>
<name>A0ABQ5Q7Q2_9BACT</name>
<evidence type="ECO:0000259" key="9">
    <source>
        <dbReference type="Pfam" id="PF20656"/>
    </source>
</evidence>
<evidence type="ECO:0000259" key="8">
    <source>
        <dbReference type="Pfam" id="PF01274"/>
    </source>
</evidence>
<evidence type="ECO:0000256" key="1">
    <source>
        <dbReference type="ARBA" id="ARBA00006394"/>
    </source>
</evidence>
<dbReference type="Gene3D" id="1.20.1220.12">
    <property type="entry name" value="Malate synthase, domain III"/>
    <property type="match status" value="1"/>
</dbReference>
<dbReference type="NCBIfam" id="TIGR01344">
    <property type="entry name" value="malate_syn_A"/>
    <property type="match status" value="1"/>
</dbReference>
<dbReference type="Pfam" id="PF20659">
    <property type="entry name" value="MS_C"/>
    <property type="match status" value="1"/>
</dbReference>
<accession>A0ABQ5Q7Q2</accession>
<evidence type="ECO:0000256" key="3">
    <source>
        <dbReference type="ARBA" id="ARBA00022435"/>
    </source>
</evidence>
<dbReference type="PIRSF" id="PIRSF001363">
    <property type="entry name" value="Malate_synth"/>
    <property type="match status" value="1"/>
</dbReference>
<dbReference type="CDD" id="cd00727">
    <property type="entry name" value="malate_synt_A"/>
    <property type="match status" value="1"/>
</dbReference>
<dbReference type="InterPro" id="IPR011076">
    <property type="entry name" value="Malate_synth_sf"/>
</dbReference>
<feature type="domain" description="Malate synthase TIM barrel" evidence="8">
    <location>
        <begin position="169"/>
        <end position="412"/>
    </location>
</feature>
<dbReference type="PROSITE" id="PS00510">
    <property type="entry name" value="MALATE_SYNTHASE"/>
    <property type="match status" value="1"/>
</dbReference>
<dbReference type="Proteomes" id="UP001165089">
    <property type="component" value="Unassembled WGS sequence"/>
</dbReference>
<comment type="caution">
    <text evidence="11">The sequence shown here is derived from an EMBL/GenBank/DDBJ whole genome shotgun (WGS) entry which is preliminary data.</text>
</comment>
<dbReference type="InterPro" id="IPR046363">
    <property type="entry name" value="MS_N_TIM-barrel_dom"/>
</dbReference>
<dbReference type="InterPro" id="IPR006252">
    <property type="entry name" value="Malate_synthA"/>
</dbReference>
<dbReference type="Pfam" id="PF20656">
    <property type="entry name" value="MS_N"/>
    <property type="match status" value="1"/>
</dbReference>
<evidence type="ECO:0000256" key="6">
    <source>
        <dbReference type="ARBA" id="ARBA00047918"/>
    </source>
</evidence>
<gene>
    <name evidence="11" type="ORF">GETHPA_22250</name>
</gene>
<keyword evidence="5 7" id="KW-0808">Transferase</keyword>
<dbReference type="PANTHER" id="PTHR42902:SF1">
    <property type="entry name" value="MALATE SYNTHASE 1-RELATED"/>
    <property type="match status" value="1"/>
</dbReference>
<evidence type="ECO:0000256" key="5">
    <source>
        <dbReference type="ARBA" id="ARBA00022679"/>
    </source>
</evidence>
<dbReference type="RefSeq" id="WP_285726165.1">
    <property type="nucleotide sequence ID" value="NZ_BSDD01000004.1"/>
</dbReference>
<comment type="catalytic activity">
    <reaction evidence="6 7">
        <text>glyoxylate + acetyl-CoA + H2O = (S)-malate + CoA + H(+)</text>
        <dbReference type="Rhea" id="RHEA:18181"/>
        <dbReference type="ChEBI" id="CHEBI:15377"/>
        <dbReference type="ChEBI" id="CHEBI:15378"/>
        <dbReference type="ChEBI" id="CHEBI:15589"/>
        <dbReference type="ChEBI" id="CHEBI:36655"/>
        <dbReference type="ChEBI" id="CHEBI:57287"/>
        <dbReference type="ChEBI" id="CHEBI:57288"/>
        <dbReference type="EC" id="2.3.3.9"/>
    </reaction>
</comment>
<comment type="similarity">
    <text evidence="1 7">Belongs to the malate synthase family.</text>
</comment>